<keyword evidence="1" id="KW-0456">Lyase</keyword>
<protein>
    <submittedName>
        <fullName evidence="1">Ribulose-1,5-bisphosphate carboxylase/oxygenase large subunit</fullName>
        <ecNumber evidence="1">4.1.1.39</ecNumber>
    </submittedName>
</protein>
<feature type="non-terminal residue" evidence="1">
    <location>
        <position position="97"/>
    </location>
</feature>
<reference evidence="1" key="1">
    <citation type="submission" date="2013-06" db="EMBL/GenBank/DDBJ databases">
        <title>Distribution of the Lamellibrachia spp. (Siboglinidae, Annelida) and their trophosome endosymbiont phylotypes in the Mediterranean Sea.</title>
        <authorList>
            <person name="Rubin M."/>
            <person name="Tsadok R."/>
            <person name="Shemesh E."/>
            <person name="Goodman-Tchernov B."/>
            <person name="Austin J.A.Jr."/>
            <person name="Coleman D.F."/>
            <person name="Gruber D.F."/>
            <person name="Tchernov D."/>
        </authorList>
    </citation>
    <scope>NUCLEOTIDE SEQUENCE</scope>
</reference>
<dbReference type="AlphaFoldDB" id="U3N4G9"/>
<organism evidence="1">
    <name type="scientific">gamma proteobacterium symbiont of Lamellibrachia sp</name>
    <dbReference type="NCBI Taxonomy" id="1394878"/>
    <lineage>
        <taxon>Bacteria</taxon>
        <taxon>Pseudomonadati</taxon>
        <taxon>Pseudomonadota</taxon>
        <taxon>Gammaproteobacteria</taxon>
    </lineage>
</organism>
<sequence>VLTTRGGNHAGATNVAVNQEGNLVSIGTEGLEDEVSTGTHLVVVISGDVGREELGFASLILSTLHCIINEWVNLLGWAENLVALGLIVLDEVATKPE</sequence>
<gene>
    <name evidence="1" type="primary">cbbM</name>
</gene>
<proteinExistence type="predicted"/>
<dbReference type="EMBL" id="KF199269">
    <property type="protein sequence ID" value="AGW25391.1"/>
    <property type="molecule type" value="Genomic_DNA"/>
</dbReference>
<dbReference type="EC" id="4.1.1.39" evidence="1"/>
<dbReference type="GO" id="GO:0016984">
    <property type="term" value="F:ribulose-bisphosphate carboxylase activity"/>
    <property type="evidence" value="ECO:0007669"/>
    <property type="project" value="UniProtKB-EC"/>
</dbReference>
<dbReference type="EMBL" id="KF199268">
    <property type="protein sequence ID" value="AGW25390.1"/>
    <property type="molecule type" value="Genomic_DNA"/>
</dbReference>
<evidence type="ECO:0000313" key="1">
    <source>
        <dbReference type="EMBL" id="AGW25391.1"/>
    </source>
</evidence>
<feature type="non-terminal residue" evidence="1">
    <location>
        <position position="1"/>
    </location>
</feature>
<name>U3N4G9_9GAMM</name>
<accession>U3N4G9</accession>